<organism evidence="6 7">
    <name type="scientific">Candidatus Scatomorpha pullistercoris</name>
    <dbReference type="NCBI Taxonomy" id="2840929"/>
    <lineage>
        <taxon>Bacteria</taxon>
        <taxon>Bacillati</taxon>
        <taxon>Bacillota</taxon>
        <taxon>Clostridia</taxon>
        <taxon>Eubacteriales</taxon>
        <taxon>Candidatus Scatomorpha</taxon>
    </lineage>
</organism>
<evidence type="ECO:0000256" key="5">
    <source>
        <dbReference type="SAM" id="Phobius"/>
    </source>
</evidence>
<evidence type="ECO:0000256" key="4">
    <source>
        <dbReference type="ARBA" id="ARBA00023136"/>
    </source>
</evidence>
<protein>
    <submittedName>
        <fullName evidence="6">Sugar ABC transporter permease</fullName>
    </submittedName>
</protein>
<feature type="transmembrane region" description="Helical" evidence="5">
    <location>
        <begin position="37"/>
        <end position="60"/>
    </location>
</feature>
<evidence type="ECO:0000313" key="7">
    <source>
        <dbReference type="Proteomes" id="UP000886876"/>
    </source>
</evidence>
<dbReference type="AlphaFoldDB" id="A0A9D1G5R2"/>
<name>A0A9D1G5R2_9FIRM</name>
<keyword evidence="3 5" id="KW-1133">Transmembrane helix</keyword>
<dbReference type="EMBL" id="DVJS01000191">
    <property type="protein sequence ID" value="HIS97833.1"/>
    <property type="molecule type" value="Genomic_DNA"/>
</dbReference>
<sequence length="211" mass="22890">MTKTAGLRSASWQAKLSFVVMGLGQLCYGQIVKGLLYLLSLAGLVVYFVARGVEDIIGIFTLGTQQENLWLGIEGDNSMQMLIMGLFAVVVLIFTIALYVSNVKDVLYTSREAAKGRRPHSFKESIAYAADGKFYLSALILPLIGVAMFSILPIVFMILIAFTDFGGEVVHPVLASWSLSAWQKILGVGNVGSTFGKILGWNVIWAVVSTS</sequence>
<comment type="caution">
    <text evidence="6">The sequence shown here is derived from an EMBL/GenBank/DDBJ whole genome shotgun (WGS) entry which is preliminary data.</text>
</comment>
<feature type="transmembrane region" description="Helical" evidence="5">
    <location>
        <begin position="81"/>
        <end position="100"/>
    </location>
</feature>
<reference evidence="6" key="2">
    <citation type="journal article" date="2021" name="PeerJ">
        <title>Extensive microbial diversity within the chicken gut microbiome revealed by metagenomics and culture.</title>
        <authorList>
            <person name="Gilroy R."/>
            <person name="Ravi A."/>
            <person name="Getino M."/>
            <person name="Pursley I."/>
            <person name="Horton D.L."/>
            <person name="Alikhan N.F."/>
            <person name="Baker D."/>
            <person name="Gharbi K."/>
            <person name="Hall N."/>
            <person name="Watson M."/>
            <person name="Adriaenssens E.M."/>
            <person name="Foster-Nyarko E."/>
            <person name="Jarju S."/>
            <person name="Secka A."/>
            <person name="Antonio M."/>
            <person name="Oren A."/>
            <person name="Chaudhuri R.R."/>
            <person name="La Ragione R."/>
            <person name="Hildebrand F."/>
            <person name="Pallen M.J."/>
        </authorList>
    </citation>
    <scope>NUCLEOTIDE SEQUENCE</scope>
    <source>
        <strain evidence="6">ChiHecec3B27-6122</strain>
    </source>
</reference>
<evidence type="ECO:0000256" key="1">
    <source>
        <dbReference type="ARBA" id="ARBA00004141"/>
    </source>
</evidence>
<dbReference type="Gene3D" id="1.10.3720.10">
    <property type="entry name" value="MetI-like"/>
    <property type="match status" value="1"/>
</dbReference>
<evidence type="ECO:0000256" key="2">
    <source>
        <dbReference type="ARBA" id="ARBA00022692"/>
    </source>
</evidence>
<comment type="subcellular location">
    <subcellularLocation>
        <location evidence="1">Membrane</location>
        <topology evidence="1">Multi-pass membrane protein</topology>
    </subcellularLocation>
</comment>
<feature type="transmembrane region" description="Helical" evidence="5">
    <location>
        <begin position="134"/>
        <end position="162"/>
    </location>
</feature>
<dbReference type="InterPro" id="IPR035906">
    <property type="entry name" value="MetI-like_sf"/>
</dbReference>
<dbReference type="GO" id="GO:0016020">
    <property type="term" value="C:membrane"/>
    <property type="evidence" value="ECO:0007669"/>
    <property type="project" value="UniProtKB-SubCell"/>
</dbReference>
<feature type="non-terminal residue" evidence="6">
    <location>
        <position position="211"/>
    </location>
</feature>
<dbReference type="SUPFAM" id="SSF161098">
    <property type="entry name" value="MetI-like"/>
    <property type="match status" value="1"/>
</dbReference>
<evidence type="ECO:0000256" key="3">
    <source>
        <dbReference type="ARBA" id="ARBA00022989"/>
    </source>
</evidence>
<dbReference type="Proteomes" id="UP000886876">
    <property type="component" value="Unassembled WGS sequence"/>
</dbReference>
<reference evidence="6" key="1">
    <citation type="submission" date="2020-10" db="EMBL/GenBank/DDBJ databases">
        <authorList>
            <person name="Gilroy R."/>
        </authorList>
    </citation>
    <scope>NUCLEOTIDE SEQUENCE</scope>
    <source>
        <strain evidence="6">ChiHecec3B27-6122</strain>
    </source>
</reference>
<proteinExistence type="predicted"/>
<evidence type="ECO:0000313" key="6">
    <source>
        <dbReference type="EMBL" id="HIS97833.1"/>
    </source>
</evidence>
<keyword evidence="4 5" id="KW-0472">Membrane</keyword>
<gene>
    <name evidence="6" type="ORF">IAD42_07665</name>
</gene>
<accession>A0A9D1G5R2</accession>
<keyword evidence="2 5" id="KW-0812">Transmembrane</keyword>